<proteinExistence type="predicted"/>
<evidence type="ECO:0000313" key="3">
    <source>
        <dbReference type="Proteomes" id="UP001556367"/>
    </source>
</evidence>
<gene>
    <name evidence="2" type="ORF">HGRIS_003272</name>
</gene>
<evidence type="ECO:0000256" key="1">
    <source>
        <dbReference type="SAM" id="MobiDB-lite"/>
    </source>
</evidence>
<organism evidence="2 3">
    <name type="scientific">Hohenbuehelia grisea</name>
    <dbReference type="NCBI Taxonomy" id="104357"/>
    <lineage>
        <taxon>Eukaryota</taxon>
        <taxon>Fungi</taxon>
        <taxon>Dikarya</taxon>
        <taxon>Basidiomycota</taxon>
        <taxon>Agaricomycotina</taxon>
        <taxon>Agaricomycetes</taxon>
        <taxon>Agaricomycetidae</taxon>
        <taxon>Agaricales</taxon>
        <taxon>Pleurotineae</taxon>
        <taxon>Pleurotaceae</taxon>
        <taxon>Hohenbuehelia</taxon>
    </lineage>
</organism>
<protein>
    <submittedName>
        <fullName evidence="2">Uncharacterized protein</fullName>
    </submittedName>
</protein>
<feature type="region of interest" description="Disordered" evidence="1">
    <location>
        <begin position="1"/>
        <end position="46"/>
    </location>
</feature>
<feature type="compositionally biased region" description="Low complexity" evidence="1">
    <location>
        <begin position="1"/>
        <end position="21"/>
    </location>
</feature>
<keyword evidence="3" id="KW-1185">Reference proteome</keyword>
<feature type="compositionally biased region" description="Basic and acidic residues" evidence="1">
    <location>
        <begin position="88"/>
        <end position="110"/>
    </location>
</feature>
<name>A0ABR3JNY9_9AGAR</name>
<feature type="compositionally biased region" description="Polar residues" evidence="1">
    <location>
        <begin position="35"/>
        <end position="46"/>
    </location>
</feature>
<evidence type="ECO:0000313" key="2">
    <source>
        <dbReference type="EMBL" id="KAL0957180.1"/>
    </source>
</evidence>
<accession>A0ABR3JNY9</accession>
<feature type="region of interest" description="Disordered" evidence="1">
    <location>
        <begin position="61"/>
        <end position="116"/>
    </location>
</feature>
<reference evidence="3" key="1">
    <citation type="submission" date="2024-06" db="EMBL/GenBank/DDBJ databases">
        <title>Multi-omics analyses provide insights into the biosynthesis of the anticancer antibiotic pleurotin in Hohenbuehelia grisea.</title>
        <authorList>
            <person name="Weaver J.A."/>
            <person name="Alberti F."/>
        </authorList>
    </citation>
    <scope>NUCLEOTIDE SEQUENCE [LARGE SCALE GENOMIC DNA]</scope>
    <source>
        <strain evidence="3">T-177</strain>
    </source>
</reference>
<dbReference type="Proteomes" id="UP001556367">
    <property type="component" value="Unassembled WGS sequence"/>
</dbReference>
<sequence>MDLHVTSIPIPSSPSSPQTPTVNFPPITATRPDQAATSDQFSASNTAYIAPPVDEAIPKARHSAQSLRFKDKHKSQPAAADGAADWVVDEREMRDRLKKEKEAREQKAKLESALLE</sequence>
<dbReference type="EMBL" id="JASNQZ010000006">
    <property type="protein sequence ID" value="KAL0957180.1"/>
    <property type="molecule type" value="Genomic_DNA"/>
</dbReference>
<comment type="caution">
    <text evidence="2">The sequence shown here is derived from an EMBL/GenBank/DDBJ whole genome shotgun (WGS) entry which is preliminary data.</text>
</comment>